<evidence type="ECO:0000313" key="2">
    <source>
        <dbReference type="Proteomes" id="UP000250266"/>
    </source>
</evidence>
<sequence length="289" mass="32364">MDVLGYLLSPSLSELPDVGARHRTTRILFELIPFGDDRHGLYLALWTFDIENDALLYVDRHHRSWIPLTLLRERNMTLADMESLGPPWRHVLRNSYSSLTLRVLARAIIWISTLNFEADIVRVGKAYIVLCQSIEKGLSVARRHVISQETVATESSRTTDYAQEQAHYMILSVKHIMLCHVTGPNTLEYTAPESLFNGNTGPPSDLGLHFLIWATAAARNSIITRLVSLPVKVQDIIFGYVSAGTVAAAKTGCLLHLGCPCLWKDGPFNIVLEETCTNRTPWSPVESQV</sequence>
<evidence type="ECO:0000313" key="1">
    <source>
        <dbReference type="EMBL" id="OCK78658.1"/>
    </source>
</evidence>
<dbReference type="AlphaFoldDB" id="A0A8E2E7M5"/>
<accession>A0A8E2E7M5</accession>
<dbReference type="EMBL" id="KV745046">
    <property type="protein sequence ID" value="OCK78658.1"/>
    <property type="molecule type" value="Genomic_DNA"/>
</dbReference>
<organism evidence="1 2">
    <name type="scientific">Lepidopterella palustris CBS 459.81</name>
    <dbReference type="NCBI Taxonomy" id="1314670"/>
    <lineage>
        <taxon>Eukaryota</taxon>
        <taxon>Fungi</taxon>
        <taxon>Dikarya</taxon>
        <taxon>Ascomycota</taxon>
        <taxon>Pezizomycotina</taxon>
        <taxon>Dothideomycetes</taxon>
        <taxon>Pleosporomycetidae</taxon>
        <taxon>Mytilinidiales</taxon>
        <taxon>Argynnaceae</taxon>
        <taxon>Lepidopterella</taxon>
    </lineage>
</organism>
<dbReference type="Proteomes" id="UP000250266">
    <property type="component" value="Unassembled WGS sequence"/>
</dbReference>
<protein>
    <submittedName>
        <fullName evidence="1">Uncharacterized protein</fullName>
    </submittedName>
</protein>
<gene>
    <name evidence="1" type="ORF">K432DRAFT_417860</name>
</gene>
<proteinExistence type="predicted"/>
<dbReference type="OrthoDB" id="4934446at2759"/>
<name>A0A8E2E7M5_9PEZI</name>
<keyword evidence="2" id="KW-1185">Reference proteome</keyword>
<reference evidence="1 2" key="1">
    <citation type="journal article" date="2016" name="Nat. Commun.">
        <title>Ectomycorrhizal ecology is imprinted in the genome of the dominant symbiotic fungus Cenococcum geophilum.</title>
        <authorList>
            <consortium name="DOE Joint Genome Institute"/>
            <person name="Peter M."/>
            <person name="Kohler A."/>
            <person name="Ohm R.A."/>
            <person name="Kuo A."/>
            <person name="Krutzmann J."/>
            <person name="Morin E."/>
            <person name="Arend M."/>
            <person name="Barry K.W."/>
            <person name="Binder M."/>
            <person name="Choi C."/>
            <person name="Clum A."/>
            <person name="Copeland A."/>
            <person name="Grisel N."/>
            <person name="Haridas S."/>
            <person name="Kipfer T."/>
            <person name="LaButti K."/>
            <person name="Lindquist E."/>
            <person name="Lipzen A."/>
            <person name="Maire R."/>
            <person name="Meier B."/>
            <person name="Mihaltcheva S."/>
            <person name="Molinier V."/>
            <person name="Murat C."/>
            <person name="Poggeler S."/>
            <person name="Quandt C.A."/>
            <person name="Sperisen C."/>
            <person name="Tritt A."/>
            <person name="Tisserant E."/>
            <person name="Crous P.W."/>
            <person name="Henrissat B."/>
            <person name="Nehls U."/>
            <person name="Egli S."/>
            <person name="Spatafora J.W."/>
            <person name="Grigoriev I.V."/>
            <person name="Martin F.M."/>
        </authorList>
    </citation>
    <scope>NUCLEOTIDE SEQUENCE [LARGE SCALE GENOMIC DNA]</scope>
    <source>
        <strain evidence="1 2">CBS 459.81</strain>
    </source>
</reference>